<dbReference type="GO" id="GO:0000049">
    <property type="term" value="F:tRNA binding"/>
    <property type="evidence" value="ECO:0007669"/>
    <property type="project" value="UniProtKB-KW"/>
</dbReference>
<dbReference type="FunFam" id="3.10.310.40:FF:000001">
    <property type="entry name" value="Alanine--tRNA ligase"/>
    <property type="match status" value="1"/>
</dbReference>
<accession>A0A848LDH9</accession>
<keyword evidence="13" id="KW-1185">Reference proteome</keyword>
<evidence type="ECO:0000313" key="13">
    <source>
        <dbReference type="Proteomes" id="UP000518300"/>
    </source>
</evidence>
<dbReference type="Proteomes" id="UP000518300">
    <property type="component" value="Unassembled WGS sequence"/>
</dbReference>
<organism evidence="12 13">
    <name type="scientific">Pyxidicoccus fallax</name>
    <dbReference type="NCBI Taxonomy" id="394095"/>
    <lineage>
        <taxon>Bacteria</taxon>
        <taxon>Pseudomonadati</taxon>
        <taxon>Myxococcota</taxon>
        <taxon>Myxococcia</taxon>
        <taxon>Myxococcales</taxon>
        <taxon>Cystobacterineae</taxon>
        <taxon>Myxococcaceae</taxon>
        <taxon>Pyxidicoccus</taxon>
    </lineage>
</organism>
<comment type="similarity">
    <text evidence="1">Belongs to the class-II aminoacyl-tRNA synthetase family.</text>
</comment>
<evidence type="ECO:0000313" key="12">
    <source>
        <dbReference type="EMBL" id="NMO14853.1"/>
    </source>
</evidence>
<keyword evidence="12" id="KW-0808">Transferase</keyword>
<dbReference type="Gene3D" id="3.10.310.40">
    <property type="match status" value="1"/>
</dbReference>
<keyword evidence="7" id="KW-0067">ATP-binding</keyword>
<dbReference type="GO" id="GO:0005524">
    <property type="term" value="F:ATP binding"/>
    <property type="evidence" value="ECO:0007669"/>
    <property type="project" value="UniProtKB-KW"/>
</dbReference>
<dbReference type="GO" id="GO:0006412">
    <property type="term" value="P:translation"/>
    <property type="evidence" value="ECO:0007669"/>
    <property type="project" value="UniProtKB-KW"/>
</dbReference>
<sequence length="607" mass="66741">MNLYDERDITSAPWPDTEAGRDARDFLVPLFQQGAMAFFSERTRFRLLEVDGLLMPLSINDAEYGNTGVFSPFARYITNQRAALADNEAFAGVKGQLVSRVLQGVGGVLKAARINKCVFVDNWPTLRNTTPLLSAEQVRRLTRFLTERFPGHAIAFPALSPATHSPLLDVLAECGYTALYTPYSRMGLAHGEDPHRKVRENRRRDAKLLEGSGYQLVDARELPGCAPRLCELYRMLNREKYRTNPDARPEYFETALRGGLIQLRALVKDGRIDVFYGFSVTGDVLWSPVAGYDLSVPREVGLYRILNSLLLKEAVDRGLVIETGAGADEFKSLRGDRPLPRYCVVYTDHLLPHRKAGWRLLQRFANDSLLPAARAYLRRIDGDTVVGFDGVPQRFTPPFTSPSESVALLRQELDAMEAELEAVSRLPKREQGGRLAALTKRLEDWPAPPPPRVSELREKLGRVTQRLSEEKAGRSREATRTRRAELARSLVASAVKVGDTTLVLSHLGSAPTEQLRSIAHAVREAAASSAVVLTGTQGHKVLVVAATAPELLPRGVDASGLLAQVTPAVEGRAEGGPELAWGEGTRPEGVAAALEAARQFLQSRLGG</sequence>
<evidence type="ECO:0000256" key="5">
    <source>
        <dbReference type="ARBA" id="ARBA00022598"/>
    </source>
</evidence>
<evidence type="ECO:0000256" key="1">
    <source>
        <dbReference type="ARBA" id="ARBA00008226"/>
    </source>
</evidence>
<dbReference type="GO" id="GO:0004813">
    <property type="term" value="F:alanine-tRNA ligase activity"/>
    <property type="evidence" value="ECO:0007669"/>
    <property type="project" value="UniProtKB-EC"/>
</dbReference>
<name>A0A848LDH9_9BACT</name>
<dbReference type="EMBL" id="JABBJJ010000027">
    <property type="protein sequence ID" value="NMO14853.1"/>
    <property type="molecule type" value="Genomic_DNA"/>
</dbReference>
<evidence type="ECO:0000256" key="4">
    <source>
        <dbReference type="ARBA" id="ARBA00022555"/>
    </source>
</evidence>
<evidence type="ECO:0000256" key="9">
    <source>
        <dbReference type="ARBA" id="ARBA00022917"/>
    </source>
</evidence>
<keyword evidence="5" id="KW-0436">Ligase</keyword>
<evidence type="ECO:0000256" key="11">
    <source>
        <dbReference type="ARBA" id="ARBA00032577"/>
    </source>
</evidence>
<dbReference type="GO" id="GO:0016740">
    <property type="term" value="F:transferase activity"/>
    <property type="evidence" value="ECO:0007669"/>
    <property type="project" value="UniProtKB-KW"/>
</dbReference>
<evidence type="ECO:0000256" key="8">
    <source>
        <dbReference type="ARBA" id="ARBA00022884"/>
    </source>
</evidence>
<proteinExistence type="inferred from homology"/>
<reference evidence="12 13" key="1">
    <citation type="submission" date="2020-04" db="EMBL/GenBank/DDBJ databases">
        <title>Draft genome of Pyxidicoccus fallax type strain.</title>
        <authorList>
            <person name="Whitworth D.E."/>
        </authorList>
    </citation>
    <scope>NUCLEOTIDE SEQUENCE [LARGE SCALE GENOMIC DNA]</scope>
    <source>
        <strain evidence="12 13">DSM 14698</strain>
    </source>
</reference>
<dbReference type="AlphaFoldDB" id="A0A848LDH9"/>
<keyword evidence="10" id="KW-0030">Aminoacyl-tRNA synthetase</keyword>
<evidence type="ECO:0000256" key="2">
    <source>
        <dbReference type="ARBA" id="ARBA00013168"/>
    </source>
</evidence>
<evidence type="ECO:0000256" key="7">
    <source>
        <dbReference type="ARBA" id="ARBA00022840"/>
    </source>
</evidence>
<protein>
    <recommendedName>
        <fullName evidence="3">Alanine--tRNA ligase</fullName>
        <ecNumber evidence="2">6.1.1.7</ecNumber>
    </recommendedName>
    <alternativeName>
        <fullName evidence="11">Alanyl-tRNA synthetase</fullName>
    </alternativeName>
</protein>
<dbReference type="EC" id="6.1.1.7" evidence="2"/>
<dbReference type="RefSeq" id="WP_169344150.1">
    <property type="nucleotide sequence ID" value="NZ_JABBJJ010000027.1"/>
</dbReference>
<keyword evidence="6" id="KW-0547">Nucleotide-binding</keyword>
<comment type="caution">
    <text evidence="12">The sequence shown here is derived from an EMBL/GenBank/DDBJ whole genome shotgun (WGS) entry which is preliminary data.</text>
</comment>
<evidence type="ECO:0000256" key="3">
    <source>
        <dbReference type="ARBA" id="ARBA00017959"/>
    </source>
</evidence>
<keyword evidence="9" id="KW-0648">Protein biosynthesis</keyword>
<gene>
    <name evidence="12" type="ORF">HG543_08275</name>
</gene>
<keyword evidence="4" id="KW-0820">tRNA-binding</keyword>
<evidence type="ECO:0000256" key="10">
    <source>
        <dbReference type="ARBA" id="ARBA00023146"/>
    </source>
</evidence>
<keyword evidence="8" id="KW-0694">RNA-binding</keyword>
<evidence type="ECO:0000256" key="6">
    <source>
        <dbReference type="ARBA" id="ARBA00022741"/>
    </source>
</evidence>